<keyword evidence="3" id="KW-1185">Reference proteome</keyword>
<reference evidence="2 3" key="1">
    <citation type="journal article" date="2020" name="ISME J.">
        <title>Uncovering the hidden diversity of litter-decomposition mechanisms in mushroom-forming fungi.</title>
        <authorList>
            <person name="Floudas D."/>
            <person name="Bentzer J."/>
            <person name="Ahren D."/>
            <person name="Johansson T."/>
            <person name="Persson P."/>
            <person name="Tunlid A."/>
        </authorList>
    </citation>
    <scope>NUCLEOTIDE SEQUENCE [LARGE SCALE GENOMIC DNA]</scope>
    <source>
        <strain evidence="2 3">CBS 101986</strain>
    </source>
</reference>
<organism evidence="2 3">
    <name type="scientific">Psilocybe cf. subviscida</name>
    <dbReference type="NCBI Taxonomy" id="2480587"/>
    <lineage>
        <taxon>Eukaryota</taxon>
        <taxon>Fungi</taxon>
        <taxon>Dikarya</taxon>
        <taxon>Basidiomycota</taxon>
        <taxon>Agaricomycotina</taxon>
        <taxon>Agaricomycetes</taxon>
        <taxon>Agaricomycetidae</taxon>
        <taxon>Agaricales</taxon>
        <taxon>Agaricineae</taxon>
        <taxon>Strophariaceae</taxon>
        <taxon>Psilocybe</taxon>
    </lineage>
</organism>
<protein>
    <submittedName>
        <fullName evidence="2">Uncharacterized protein</fullName>
    </submittedName>
</protein>
<feature type="region of interest" description="Disordered" evidence="1">
    <location>
        <begin position="1"/>
        <end position="42"/>
    </location>
</feature>
<comment type="caution">
    <text evidence="2">The sequence shown here is derived from an EMBL/GenBank/DDBJ whole genome shotgun (WGS) entry which is preliminary data.</text>
</comment>
<sequence length="172" mass="19464">MPVATTQIRSERVAKPLKGTSSRSTTVESPGKAKPARPLQQISAEETNDWLADLNDSSMRLYTFESPEDPFEYPFKDVDPVWIRTQEGKWMTGEVSGQAIRIGKTRASKRGRFYPVKFGQKRNLRKYFAPGNGEIKPNTPDVREMLWEEGLIDLNANTIPYDESSDGSTYVD</sequence>
<evidence type="ECO:0000313" key="2">
    <source>
        <dbReference type="EMBL" id="KAF5312668.1"/>
    </source>
</evidence>
<accession>A0A8H5AY57</accession>
<dbReference type="OrthoDB" id="3205170at2759"/>
<name>A0A8H5AY57_9AGAR</name>
<dbReference type="EMBL" id="JAACJJ010000056">
    <property type="protein sequence ID" value="KAF5312668.1"/>
    <property type="molecule type" value="Genomic_DNA"/>
</dbReference>
<dbReference type="AlphaFoldDB" id="A0A8H5AY57"/>
<gene>
    <name evidence="2" type="ORF">D9619_003636</name>
</gene>
<proteinExistence type="predicted"/>
<evidence type="ECO:0000256" key="1">
    <source>
        <dbReference type="SAM" id="MobiDB-lite"/>
    </source>
</evidence>
<dbReference type="Proteomes" id="UP000567179">
    <property type="component" value="Unassembled WGS sequence"/>
</dbReference>
<feature type="compositionally biased region" description="Polar residues" evidence="1">
    <location>
        <begin position="19"/>
        <end position="28"/>
    </location>
</feature>
<evidence type="ECO:0000313" key="3">
    <source>
        <dbReference type="Proteomes" id="UP000567179"/>
    </source>
</evidence>